<dbReference type="Proteomes" id="UP000195814">
    <property type="component" value="Chromosome"/>
</dbReference>
<dbReference type="PANTHER" id="PTHR30509:SF23">
    <property type="entry name" value="INNER MEMBRANE PROTEIN"/>
    <property type="match status" value="1"/>
</dbReference>
<feature type="domain" description="Integral membrane protein YccS N-terminal" evidence="9">
    <location>
        <begin position="63"/>
        <end position="329"/>
    </location>
</feature>
<evidence type="ECO:0000256" key="6">
    <source>
        <dbReference type="ARBA" id="ARBA00043993"/>
    </source>
</evidence>
<evidence type="ECO:0000256" key="8">
    <source>
        <dbReference type="SAM" id="Phobius"/>
    </source>
</evidence>
<keyword evidence="4 8" id="KW-1133">Transmembrane helix</keyword>
<feature type="transmembrane region" description="Helical" evidence="8">
    <location>
        <begin position="135"/>
        <end position="153"/>
    </location>
</feature>
<dbReference type="EMBL" id="CP015581">
    <property type="protein sequence ID" value="ARV00012.1"/>
    <property type="molecule type" value="Genomic_DNA"/>
</dbReference>
<name>A0A1Y0LD18_TATCI</name>
<dbReference type="Pfam" id="PF13515">
    <property type="entry name" value="FUSC_2"/>
    <property type="match status" value="1"/>
</dbReference>
<evidence type="ECO:0000259" key="9">
    <source>
        <dbReference type="Pfam" id="PF12805"/>
    </source>
</evidence>
<feature type="transmembrane region" description="Helical" evidence="8">
    <location>
        <begin position="63"/>
        <end position="81"/>
    </location>
</feature>
<feature type="transmembrane region" description="Helical" evidence="8">
    <location>
        <begin position="389"/>
        <end position="406"/>
    </location>
</feature>
<dbReference type="OrthoDB" id="8670769at2"/>
<organism evidence="11 14">
    <name type="scientific">Tatumella citrea</name>
    <name type="common">Pantoea citrea</name>
    <dbReference type="NCBI Taxonomy" id="53336"/>
    <lineage>
        <taxon>Bacteria</taxon>
        <taxon>Pseudomonadati</taxon>
        <taxon>Pseudomonadota</taxon>
        <taxon>Gammaproteobacteria</taxon>
        <taxon>Enterobacterales</taxon>
        <taxon>Erwiniaceae</taxon>
        <taxon>Tatumella</taxon>
    </lineage>
</organism>
<evidence type="ECO:0000256" key="3">
    <source>
        <dbReference type="ARBA" id="ARBA00022692"/>
    </source>
</evidence>
<keyword evidence="2" id="KW-1003">Cell membrane</keyword>
<dbReference type="Pfam" id="PF12805">
    <property type="entry name" value="FUSC-like"/>
    <property type="match status" value="1"/>
</dbReference>
<feature type="transmembrane region" description="Helical" evidence="8">
    <location>
        <begin position="418"/>
        <end position="449"/>
    </location>
</feature>
<evidence type="ECO:0000313" key="11">
    <source>
        <dbReference type="EMBL" id="ARU95971.1"/>
    </source>
</evidence>
<keyword evidence="13" id="KW-1185">Reference proteome</keyword>
<dbReference type="RefSeq" id="WP_087490309.1">
    <property type="nucleotide sequence ID" value="NZ_CP015579.1"/>
</dbReference>
<protein>
    <submittedName>
        <fullName evidence="11">Uncharacterized protein</fullName>
    </submittedName>
</protein>
<dbReference type="InterPro" id="IPR049453">
    <property type="entry name" value="Memb_transporter_dom"/>
</dbReference>
<dbReference type="GO" id="GO:0005886">
    <property type="term" value="C:plasma membrane"/>
    <property type="evidence" value="ECO:0007669"/>
    <property type="project" value="UniProtKB-SubCell"/>
</dbReference>
<dbReference type="KEGG" id="tci:A7K98_00430"/>
<comment type="subcellular location">
    <subcellularLocation>
        <location evidence="1">Cell membrane</location>
        <topology evidence="1">Multi-pass membrane protein</topology>
    </subcellularLocation>
</comment>
<feature type="transmembrane region" description="Helical" evidence="8">
    <location>
        <begin position="365"/>
        <end position="383"/>
    </location>
</feature>
<evidence type="ECO:0000256" key="2">
    <source>
        <dbReference type="ARBA" id="ARBA00022475"/>
    </source>
</evidence>
<dbReference type="Proteomes" id="UP000195729">
    <property type="component" value="Chromosome"/>
</dbReference>
<evidence type="ECO:0000313" key="12">
    <source>
        <dbReference type="EMBL" id="ARV00012.1"/>
    </source>
</evidence>
<dbReference type="InterPro" id="IPR032692">
    <property type="entry name" value="YccS_N"/>
</dbReference>
<sequence length="705" mass="80552">MWRRIIYHPEVNYALRQTLVLCLPVAIGWLAGDLQKGLLFSLVPACCNLSGLDTPHRHFFKRIIIGGSLFAFSSYLLQWLLQHNVPLPFIVGILPLLIGVCGEISPLHGRLLPGALIAMTFTLSLAGRMPVWGPPLLYGGGTLWYGLFNWYWFRLSKDQPLRETLSLLYRALANYCEAKYALLSSNDYDKSLPALLNYQQKVVDLINTGYQQIHMLSAEKNSRERYLIRTFMMAEDLQEHISVTLSQSEDVRELVEKSQSAEVIKRNADLVAEQLRKTADNILYHQIPGKFSMKDSLDELQNIARQFPDNPVGQFYHYHFSKIAKVLQSGMPLYRRDIMADTQRRLPFLSALRSYLSLKSTALRTAGRFSVMLMAASMLALSLNMPKPYWVLMTIILVSQNGYTATRVRIQHRALGTFAGLIIAALSLKLSTPEPVILITMLVITLFSYLFSRQYYGWATIGFTVTAVYSLQLLSLNGVNFLVPRLLDTLLGCLIAFAGMLWLWPQWQSALLRKNAQDVLETYQKALQILLGPEQTADVLENIRIKANQRHNALFNSLNQAMQEPGFDNEYLSEMRLWVTHSQFIVEHINVLTTLAREHTMLTPDLAQRYLESCEIALQQCQQRLRYQNDEDHSNFVMDAPDKIPLGPVTIMERQLDQILSHLKVMRTISSIVWRQRPRHGQWLTIKKTDHKHNSDGSPKAATKD</sequence>
<gene>
    <name evidence="11" type="ORF">A7K98_00430</name>
    <name evidence="12" type="ORF">A7K99_00430</name>
</gene>
<dbReference type="AlphaFoldDB" id="A0A1Y0LD18"/>
<evidence type="ECO:0000256" key="5">
    <source>
        <dbReference type="ARBA" id="ARBA00023136"/>
    </source>
</evidence>
<keyword evidence="5 8" id="KW-0472">Membrane</keyword>
<evidence type="ECO:0000256" key="7">
    <source>
        <dbReference type="SAM" id="MobiDB-lite"/>
    </source>
</evidence>
<feature type="transmembrane region" description="Helical" evidence="8">
    <location>
        <begin position="87"/>
        <end position="104"/>
    </location>
</feature>
<dbReference type="NCBIfam" id="TIGR01667">
    <property type="entry name" value="YCCS_YHFK"/>
    <property type="match status" value="1"/>
</dbReference>
<accession>A0A1Y0LD18</accession>
<evidence type="ECO:0000259" key="10">
    <source>
        <dbReference type="Pfam" id="PF13515"/>
    </source>
</evidence>
<evidence type="ECO:0000313" key="13">
    <source>
        <dbReference type="Proteomes" id="UP000195729"/>
    </source>
</evidence>
<proteinExistence type="inferred from homology"/>
<evidence type="ECO:0000313" key="14">
    <source>
        <dbReference type="Proteomes" id="UP000195814"/>
    </source>
</evidence>
<feature type="domain" description="Integral membrane bound transporter" evidence="10">
    <location>
        <begin position="376"/>
        <end position="498"/>
    </location>
</feature>
<feature type="region of interest" description="Disordered" evidence="7">
    <location>
        <begin position="684"/>
        <end position="705"/>
    </location>
</feature>
<dbReference type="PANTHER" id="PTHR30509">
    <property type="entry name" value="P-HYDROXYBENZOIC ACID EFFLUX PUMP SUBUNIT-RELATED"/>
    <property type="match status" value="1"/>
</dbReference>
<comment type="similarity">
    <text evidence="6">Belongs to the YccS/YhfK family.</text>
</comment>
<keyword evidence="3 8" id="KW-0812">Transmembrane</keyword>
<reference evidence="13 14" key="1">
    <citation type="submission" date="2016-05" db="EMBL/GenBank/DDBJ databases">
        <title>Complete genome sequence of two 2,5-diketo-D-glunonic acid producing strain Tatumella citrea.</title>
        <authorList>
            <person name="Duan C."/>
            <person name="Yang J."/>
            <person name="Yang S."/>
        </authorList>
    </citation>
    <scope>NUCLEOTIDE SEQUENCE [LARGE SCALE GENOMIC DNA]</scope>
    <source>
        <strain evidence="12 13">ATCC 39140</strain>
        <strain evidence="11 14">DSM 13699</strain>
    </source>
</reference>
<evidence type="ECO:0000256" key="4">
    <source>
        <dbReference type="ARBA" id="ARBA00022989"/>
    </source>
</evidence>
<dbReference type="InterPro" id="IPR010020">
    <property type="entry name" value="Integral_membrane_YCCS_YHJK"/>
</dbReference>
<feature type="transmembrane region" description="Helical" evidence="8">
    <location>
        <begin position="486"/>
        <end position="504"/>
    </location>
</feature>
<dbReference type="EMBL" id="CP015579">
    <property type="protein sequence ID" value="ARU95971.1"/>
    <property type="molecule type" value="Genomic_DNA"/>
</dbReference>
<evidence type="ECO:0000256" key="1">
    <source>
        <dbReference type="ARBA" id="ARBA00004651"/>
    </source>
</evidence>
<feature type="transmembrane region" description="Helical" evidence="8">
    <location>
        <begin position="455"/>
        <end position="474"/>
    </location>
</feature>